<dbReference type="Proteomes" id="UP000803844">
    <property type="component" value="Unassembled WGS sequence"/>
</dbReference>
<feature type="region of interest" description="Disordered" evidence="1">
    <location>
        <begin position="99"/>
        <end position="121"/>
    </location>
</feature>
<organism evidence="2 3">
    <name type="scientific">Cryphonectria parasitica (strain ATCC 38755 / EP155)</name>
    <dbReference type="NCBI Taxonomy" id="660469"/>
    <lineage>
        <taxon>Eukaryota</taxon>
        <taxon>Fungi</taxon>
        <taxon>Dikarya</taxon>
        <taxon>Ascomycota</taxon>
        <taxon>Pezizomycotina</taxon>
        <taxon>Sordariomycetes</taxon>
        <taxon>Sordariomycetidae</taxon>
        <taxon>Diaporthales</taxon>
        <taxon>Cryphonectriaceae</taxon>
        <taxon>Cryphonectria-Endothia species complex</taxon>
        <taxon>Cryphonectria</taxon>
    </lineage>
</organism>
<protein>
    <submittedName>
        <fullName evidence="2">Uncharacterized protein</fullName>
    </submittedName>
</protein>
<dbReference type="RefSeq" id="XP_040773144.1">
    <property type="nucleotide sequence ID" value="XM_040925527.1"/>
</dbReference>
<dbReference type="GeneID" id="63842656"/>
<evidence type="ECO:0000313" key="2">
    <source>
        <dbReference type="EMBL" id="KAF3762165.1"/>
    </source>
</evidence>
<dbReference type="EMBL" id="MU032350">
    <property type="protein sequence ID" value="KAF3762165.1"/>
    <property type="molecule type" value="Genomic_DNA"/>
</dbReference>
<evidence type="ECO:0000256" key="1">
    <source>
        <dbReference type="SAM" id="MobiDB-lite"/>
    </source>
</evidence>
<evidence type="ECO:0000313" key="3">
    <source>
        <dbReference type="Proteomes" id="UP000803844"/>
    </source>
</evidence>
<name>A0A9P4XX37_CRYP1</name>
<comment type="caution">
    <text evidence="2">The sequence shown here is derived from an EMBL/GenBank/DDBJ whole genome shotgun (WGS) entry which is preliminary data.</text>
</comment>
<dbReference type="AlphaFoldDB" id="A0A9P4XX37"/>
<reference evidence="2" key="1">
    <citation type="journal article" date="2020" name="Phytopathology">
        <title>Genome sequence of the chestnut blight fungus Cryphonectria parasitica EP155: A fundamental resource for an archetypical invasive plant pathogen.</title>
        <authorList>
            <person name="Crouch J.A."/>
            <person name="Dawe A."/>
            <person name="Aerts A."/>
            <person name="Barry K."/>
            <person name="Churchill A.C.L."/>
            <person name="Grimwood J."/>
            <person name="Hillman B."/>
            <person name="Milgroom M.G."/>
            <person name="Pangilinan J."/>
            <person name="Smith M."/>
            <person name="Salamov A."/>
            <person name="Schmutz J."/>
            <person name="Yadav J."/>
            <person name="Grigoriev I.V."/>
            <person name="Nuss D."/>
        </authorList>
    </citation>
    <scope>NUCLEOTIDE SEQUENCE</scope>
    <source>
        <strain evidence="2">EP155</strain>
    </source>
</reference>
<keyword evidence="3" id="KW-1185">Reference proteome</keyword>
<proteinExistence type="predicted"/>
<sequence length="136" mass="15184">MYREKRVAVLRDGRLAWLSFCHGLGVVGFEEVAMVRAMPNHPTASHWEEREKRGTWVRQHMCTGLFKDCWNEGSIGYEKYIHCTVAATVAVKIATSPTTVAGEKEEQGRGGWSGSNGRPGVVNKEYGMDTFFMAGK</sequence>
<accession>A0A9P4XX37</accession>
<gene>
    <name evidence="2" type="ORF">M406DRAFT_72187</name>
</gene>